<keyword evidence="3" id="KW-1185">Reference proteome</keyword>
<proteinExistence type="predicted"/>
<accession>A0A128A204</accession>
<evidence type="ECO:0000313" key="2">
    <source>
        <dbReference type="EMBL" id="CUR51385.1"/>
    </source>
</evidence>
<feature type="transmembrane region" description="Helical" evidence="1">
    <location>
        <begin position="7"/>
        <end position="25"/>
    </location>
</feature>
<keyword evidence="1" id="KW-1133">Transmembrane helix</keyword>
<feature type="transmembrane region" description="Helical" evidence="1">
    <location>
        <begin position="103"/>
        <end position="121"/>
    </location>
</feature>
<evidence type="ECO:0008006" key="4">
    <source>
        <dbReference type="Google" id="ProtNLM"/>
    </source>
</evidence>
<feature type="transmembrane region" description="Helical" evidence="1">
    <location>
        <begin position="72"/>
        <end position="91"/>
    </location>
</feature>
<evidence type="ECO:0000256" key="1">
    <source>
        <dbReference type="SAM" id="Phobius"/>
    </source>
</evidence>
<dbReference type="Proteomes" id="UP000196239">
    <property type="component" value="Chromosome 1"/>
</dbReference>
<name>A0A128A204_9ARCH</name>
<reference evidence="3" key="1">
    <citation type="submission" date="2015-10" db="EMBL/GenBank/DDBJ databases">
        <authorList>
            <person name="Lehtovirta-Morley L.E."/>
            <person name="Vieille C."/>
        </authorList>
    </citation>
    <scope>NUCLEOTIDE SEQUENCE [LARGE SCALE GENOMIC DNA]</scope>
</reference>
<keyword evidence="1" id="KW-0472">Membrane</keyword>
<dbReference type="EMBL" id="LN890280">
    <property type="protein sequence ID" value="CUR51385.1"/>
    <property type="molecule type" value="Genomic_DNA"/>
</dbReference>
<gene>
    <name evidence="2" type="ORF">NDEV_0620</name>
</gene>
<evidence type="ECO:0000313" key="3">
    <source>
        <dbReference type="Proteomes" id="UP000196239"/>
    </source>
</evidence>
<feature type="transmembrane region" description="Helical" evidence="1">
    <location>
        <begin position="150"/>
        <end position="171"/>
    </location>
</feature>
<organism evidence="2 3">
    <name type="scientific">Nitrosotalea devaniterrae</name>
    <dbReference type="NCBI Taxonomy" id="1078905"/>
    <lineage>
        <taxon>Archaea</taxon>
        <taxon>Nitrososphaerota</taxon>
        <taxon>Nitrososphaeria</taxon>
        <taxon>Nitrosotaleales</taxon>
        <taxon>Nitrosotaleaceae</taxon>
        <taxon>Nitrosotalea</taxon>
    </lineage>
</organism>
<dbReference type="AlphaFoldDB" id="A0A128A204"/>
<keyword evidence="1" id="KW-0812">Transmembrane</keyword>
<dbReference type="KEGG" id="ndv:NDEV_0620"/>
<sequence>MNKNQILLVILFSVGIIFVVLGLMFNSIRVLMTSSEIEQYHKELSESKFCHGVTCPSPPFYAKLPYVGIGQALYYAGTVSLVSGAIISIRNRMSISRQFVPQWIFFIGSIMTSSLLFAMPVRIPQLQSEPFCIDPLCPIGGFYYTVDPAIFFPLLYLGIIITIAGGIIYLIKLSR</sequence>
<protein>
    <recommendedName>
        <fullName evidence="4">Vitamin K epoxide reductase domain-containing protein</fullName>
    </recommendedName>
</protein>